<dbReference type="Gene3D" id="1.10.260.50">
    <property type="match status" value="1"/>
</dbReference>
<dbReference type="InterPro" id="IPR016454">
    <property type="entry name" value="Cysteine_dSase"/>
</dbReference>
<dbReference type="PIRSF" id="PIRSF005572">
    <property type="entry name" value="NifS"/>
    <property type="match status" value="1"/>
</dbReference>
<evidence type="ECO:0000256" key="6">
    <source>
        <dbReference type="ARBA" id="ARBA00023004"/>
    </source>
</evidence>
<sequence>MTHDPRRRVYLDHAATTPVRPVALAAFSEAAALGANPASLHASGRRAKLVLEQARDRLAADLGCHPSEVVLTSGGTEADNLAVTGLFRARNATGPSPATAVGAVPRPRIVHTGVEHHAVLDVIDRLVEREEAESVLVPVDGEGVVDLVAWQAALAEAPERTALAVMMWANNEIGAVQPVAEAARIAAAHGVPLHTDAVQAFGALEVDFAASGATTMAVSGHKLGAPVGVGALCVRRDARLEPILHGGGQERRLRSGTVSVALAAAFAAAADQAVAERVDEARRLGGLRDRVIDALLTMPGVRLTGPRDIDPATGQALAAGTCRLPGNVHVTVDGTNADALLFACDTAGLDTSSGSACTAGVAEPSHVVAALAEAAGLPPEAARATQRFSLGHTTTDADVDRVLQTLPGLVAGLADPTDEGARP</sequence>
<dbReference type="SUPFAM" id="SSF53383">
    <property type="entry name" value="PLP-dependent transferases"/>
    <property type="match status" value="1"/>
</dbReference>
<evidence type="ECO:0000256" key="5">
    <source>
        <dbReference type="ARBA" id="ARBA00022898"/>
    </source>
</evidence>
<accession>A0A7W7M3E1</accession>
<dbReference type="GO" id="GO:0046872">
    <property type="term" value="F:metal ion binding"/>
    <property type="evidence" value="ECO:0007669"/>
    <property type="project" value="UniProtKB-KW"/>
</dbReference>
<keyword evidence="11" id="KW-1185">Reference proteome</keyword>
<feature type="domain" description="Aminotransferase class V" evidence="9">
    <location>
        <begin position="9"/>
        <end position="402"/>
    </location>
</feature>
<evidence type="ECO:0000259" key="9">
    <source>
        <dbReference type="Pfam" id="PF00266"/>
    </source>
</evidence>
<dbReference type="PANTHER" id="PTHR11601:SF34">
    <property type="entry name" value="CYSTEINE DESULFURASE"/>
    <property type="match status" value="1"/>
</dbReference>
<evidence type="ECO:0000256" key="1">
    <source>
        <dbReference type="ARBA" id="ARBA00001933"/>
    </source>
</evidence>
<evidence type="ECO:0000256" key="8">
    <source>
        <dbReference type="ARBA" id="ARBA00050776"/>
    </source>
</evidence>
<name>A0A7W7M3E1_9MICC</name>
<dbReference type="InterPro" id="IPR015422">
    <property type="entry name" value="PyrdxlP-dep_Trfase_small"/>
</dbReference>
<evidence type="ECO:0000256" key="2">
    <source>
        <dbReference type="ARBA" id="ARBA00006490"/>
    </source>
</evidence>
<keyword evidence="6" id="KW-0408">Iron</keyword>
<reference evidence="10 11" key="1">
    <citation type="submission" date="2020-08" db="EMBL/GenBank/DDBJ databases">
        <title>Sequencing the genomes of 1000 actinobacteria strains.</title>
        <authorList>
            <person name="Klenk H.-P."/>
        </authorList>
    </citation>
    <scope>NUCLEOTIDE SEQUENCE [LARGE SCALE GENOMIC DNA]</scope>
    <source>
        <strain evidence="10 11">DSM 23974</strain>
    </source>
</reference>
<dbReference type="Pfam" id="PF00266">
    <property type="entry name" value="Aminotran_5"/>
    <property type="match status" value="1"/>
</dbReference>
<evidence type="ECO:0000256" key="7">
    <source>
        <dbReference type="ARBA" id="ARBA00023014"/>
    </source>
</evidence>
<comment type="caution">
    <text evidence="10">The sequence shown here is derived from an EMBL/GenBank/DDBJ whole genome shotgun (WGS) entry which is preliminary data.</text>
</comment>
<dbReference type="InterPro" id="IPR015421">
    <property type="entry name" value="PyrdxlP-dep_Trfase_major"/>
</dbReference>
<dbReference type="Gene3D" id="3.40.640.10">
    <property type="entry name" value="Type I PLP-dependent aspartate aminotransferase-like (Major domain)"/>
    <property type="match status" value="1"/>
</dbReference>
<dbReference type="RefSeq" id="WP_184241290.1">
    <property type="nucleotide sequence ID" value="NZ_JACHNA010000001.1"/>
</dbReference>
<organism evidence="10 11">
    <name type="scientific">Micrococcus cohnii</name>
    <dbReference type="NCBI Taxonomy" id="993416"/>
    <lineage>
        <taxon>Bacteria</taxon>
        <taxon>Bacillati</taxon>
        <taxon>Actinomycetota</taxon>
        <taxon>Actinomycetes</taxon>
        <taxon>Micrococcales</taxon>
        <taxon>Micrococcaceae</taxon>
        <taxon>Micrococcus</taxon>
    </lineage>
</organism>
<comment type="cofactor">
    <cofactor evidence="1">
        <name>pyridoxal 5'-phosphate</name>
        <dbReference type="ChEBI" id="CHEBI:597326"/>
    </cofactor>
</comment>
<dbReference type="PANTHER" id="PTHR11601">
    <property type="entry name" value="CYSTEINE DESULFURYLASE FAMILY MEMBER"/>
    <property type="match status" value="1"/>
</dbReference>
<dbReference type="EMBL" id="JACHNA010000001">
    <property type="protein sequence ID" value="MBB4735529.1"/>
    <property type="molecule type" value="Genomic_DNA"/>
</dbReference>
<gene>
    <name evidence="10" type="ORF">HDA30_001037</name>
</gene>
<evidence type="ECO:0000313" key="11">
    <source>
        <dbReference type="Proteomes" id="UP000540191"/>
    </source>
</evidence>
<dbReference type="GO" id="GO:0051536">
    <property type="term" value="F:iron-sulfur cluster binding"/>
    <property type="evidence" value="ECO:0007669"/>
    <property type="project" value="UniProtKB-KW"/>
</dbReference>
<keyword evidence="7" id="KW-0411">Iron-sulfur</keyword>
<evidence type="ECO:0000256" key="4">
    <source>
        <dbReference type="ARBA" id="ARBA00022723"/>
    </source>
</evidence>
<proteinExistence type="inferred from homology"/>
<dbReference type="Gene3D" id="3.90.1150.10">
    <property type="entry name" value="Aspartate Aminotransferase, domain 1"/>
    <property type="match status" value="1"/>
</dbReference>
<dbReference type="InterPro" id="IPR015424">
    <property type="entry name" value="PyrdxlP-dep_Trfase"/>
</dbReference>
<dbReference type="GO" id="GO:0031071">
    <property type="term" value="F:cysteine desulfurase activity"/>
    <property type="evidence" value="ECO:0007669"/>
    <property type="project" value="UniProtKB-EC"/>
</dbReference>
<dbReference type="EC" id="2.8.1.7" evidence="10"/>
<dbReference type="InterPro" id="IPR000192">
    <property type="entry name" value="Aminotrans_V_dom"/>
</dbReference>
<keyword evidence="5" id="KW-0663">Pyridoxal phosphate</keyword>
<protein>
    <submittedName>
        <fullName evidence="10">Cysteine desulfurase</fullName>
        <ecNumber evidence="10">2.8.1.7</ecNumber>
    </submittedName>
</protein>
<keyword evidence="4" id="KW-0479">Metal-binding</keyword>
<comment type="similarity">
    <text evidence="2">Belongs to the class-V pyridoxal-phosphate-dependent aminotransferase family. NifS/IscS subfamily.</text>
</comment>
<dbReference type="AlphaFoldDB" id="A0A7W7M3E1"/>
<keyword evidence="3 10" id="KW-0808">Transferase</keyword>
<evidence type="ECO:0000313" key="10">
    <source>
        <dbReference type="EMBL" id="MBB4735529.1"/>
    </source>
</evidence>
<dbReference type="Proteomes" id="UP000540191">
    <property type="component" value="Unassembled WGS sequence"/>
</dbReference>
<comment type="catalytic activity">
    <reaction evidence="8">
        <text>(sulfur carrier)-H + L-cysteine = (sulfur carrier)-SH + L-alanine</text>
        <dbReference type="Rhea" id="RHEA:43892"/>
        <dbReference type="Rhea" id="RHEA-COMP:14737"/>
        <dbReference type="Rhea" id="RHEA-COMP:14739"/>
        <dbReference type="ChEBI" id="CHEBI:29917"/>
        <dbReference type="ChEBI" id="CHEBI:35235"/>
        <dbReference type="ChEBI" id="CHEBI:57972"/>
        <dbReference type="ChEBI" id="CHEBI:64428"/>
        <dbReference type="EC" id="2.8.1.7"/>
    </reaction>
</comment>
<evidence type="ECO:0000256" key="3">
    <source>
        <dbReference type="ARBA" id="ARBA00022679"/>
    </source>
</evidence>